<evidence type="ECO:0000313" key="1">
    <source>
        <dbReference type="EMBL" id="KAH1046626.1"/>
    </source>
</evidence>
<keyword evidence="2" id="KW-1185">Reference proteome</keyword>
<organism evidence="1 2">
    <name type="scientific">Gossypium stocksii</name>
    <dbReference type="NCBI Taxonomy" id="47602"/>
    <lineage>
        <taxon>Eukaryota</taxon>
        <taxon>Viridiplantae</taxon>
        <taxon>Streptophyta</taxon>
        <taxon>Embryophyta</taxon>
        <taxon>Tracheophyta</taxon>
        <taxon>Spermatophyta</taxon>
        <taxon>Magnoliopsida</taxon>
        <taxon>eudicotyledons</taxon>
        <taxon>Gunneridae</taxon>
        <taxon>Pentapetalae</taxon>
        <taxon>rosids</taxon>
        <taxon>malvids</taxon>
        <taxon>Malvales</taxon>
        <taxon>Malvaceae</taxon>
        <taxon>Malvoideae</taxon>
        <taxon>Gossypium</taxon>
    </lineage>
</organism>
<evidence type="ECO:0000313" key="2">
    <source>
        <dbReference type="Proteomes" id="UP000828251"/>
    </source>
</evidence>
<comment type="caution">
    <text evidence="1">The sequence shown here is derived from an EMBL/GenBank/DDBJ whole genome shotgun (WGS) entry which is preliminary data.</text>
</comment>
<dbReference type="AlphaFoldDB" id="A0A9D3UJL5"/>
<gene>
    <name evidence="1" type="ORF">J1N35_037410</name>
</gene>
<sequence length="64" mass="7308">MLSTVEERVVKLEESMVDINDLVNVVSGRIDDWERNDALEATVMALKEEIMAMKKALSTRIEEL</sequence>
<proteinExistence type="predicted"/>
<dbReference type="OrthoDB" id="10477810at2759"/>
<dbReference type="EMBL" id="JAIQCV010000011">
    <property type="protein sequence ID" value="KAH1046626.1"/>
    <property type="molecule type" value="Genomic_DNA"/>
</dbReference>
<protein>
    <submittedName>
        <fullName evidence="1">Uncharacterized protein</fullName>
    </submittedName>
</protein>
<reference evidence="1 2" key="1">
    <citation type="journal article" date="2021" name="Plant Biotechnol. J.">
        <title>Multi-omics assisted identification of the key and species-specific regulatory components of drought-tolerant mechanisms in Gossypium stocksii.</title>
        <authorList>
            <person name="Yu D."/>
            <person name="Ke L."/>
            <person name="Zhang D."/>
            <person name="Wu Y."/>
            <person name="Sun Y."/>
            <person name="Mei J."/>
            <person name="Sun J."/>
            <person name="Sun Y."/>
        </authorList>
    </citation>
    <scope>NUCLEOTIDE SEQUENCE [LARGE SCALE GENOMIC DNA]</scope>
    <source>
        <strain evidence="2">cv. E1</strain>
        <tissue evidence="1">Leaf</tissue>
    </source>
</reference>
<name>A0A9D3UJL5_9ROSI</name>
<accession>A0A9D3UJL5</accession>
<dbReference type="Proteomes" id="UP000828251">
    <property type="component" value="Unassembled WGS sequence"/>
</dbReference>